<protein>
    <submittedName>
        <fullName evidence="5">Cystatin-F</fullName>
    </submittedName>
</protein>
<reference evidence="5 6" key="1">
    <citation type="journal article" date="2021" name="Sci. Rep.">
        <title>Chromosome anchoring in Senegalese sole (Solea senegalensis) reveals sex-associated markers and genome rearrangements in flatfish.</title>
        <authorList>
            <person name="Guerrero-Cozar I."/>
            <person name="Gomez-Garrido J."/>
            <person name="Berbel C."/>
            <person name="Martinez-Blanch J.F."/>
            <person name="Alioto T."/>
            <person name="Claros M.G."/>
            <person name="Gagnaire P.A."/>
            <person name="Manchado M."/>
        </authorList>
    </citation>
    <scope>NUCLEOTIDE SEQUENCE [LARGE SCALE GENOMIC DNA]</scope>
    <source>
        <strain evidence="5">Sse05_10M</strain>
    </source>
</reference>
<comment type="caution">
    <text evidence="5">The sequence shown here is derived from an EMBL/GenBank/DDBJ whole genome shotgun (WGS) entry which is preliminary data.</text>
</comment>
<dbReference type="GO" id="GO:0005770">
    <property type="term" value="C:late endosome"/>
    <property type="evidence" value="ECO:0007669"/>
    <property type="project" value="TreeGrafter"/>
</dbReference>
<comment type="similarity">
    <text evidence="1">Belongs to the cystatin family.</text>
</comment>
<evidence type="ECO:0000313" key="5">
    <source>
        <dbReference type="EMBL" id="KAG7465503.1"/>
    </source>
</evidence>
<keyword evidence="2" id="KW-1015">Disulfide bond</keyword>
<feature type="chain" id="PRO_5043327795" evidence="3">
    <location>
        <begin position="22"/>
        <end position="132"/>
    </location>
</feature>
<dbReference type="Proteomes" id="UP000693946">
    <property type="component" value="Unassembled WGS sequence"/>
</dbReference>
<accession>A0AAV6PJJ5</accession>
<dbReference type="GO" id="GO:0005764">
    <property type="term" value="C:lysosome"/>
    <property type="evidence" value="ECO:0007669"/>
    <property type="project" value="TreeGrafter"/>
</dbReference>
<evidence type="ECO:0000256" key="3">
    <source>
        <dbReference type="SAM" id="SignalP"/>
    </source>
</evidence>
<keyword evidence="3" id="KW-0732">Signal</keyword>
<dbReference type="EMBL" id="JAGKHQ010000709">
    <property type="protein sequence ID" value="KAG7465503.1"/>
    <property type="molecule type" value="Genomic_DNA"/>
</dbReference>
<name>A0AAV6PJJ5_SOLSE</name>
<dbReference type="GO" id="GO:0005794">
    <property type="term" value="C:Golgi apparatus"/>
    <property type="evidence" value="ECO:0007669"/>
    <property type="project" value="TreeGrafter"/>
</dbReference>
<dbReference type="SMART" id="SM00043">
    <property type="entry name" value="CY"/>
    <property type="match status" value="1"/>
</dbReference>
<feature type="domain" description="Cystatin" evidence="4">
    <location>
        <begin position="21"/>
        <end position="131"/>
    </location>
</feature>
<gene>
    <name evidence="5" type="ORF">JOB18_004750</name>
</gene>
<dbReference type="CDD" id="cd00042">
    <property type="entry name" value="CY"/>
    <property type="match status" value="1"/>
</dbReference>
<dbReference type="PANTHER" id="PTHR47141:SF1">
    <property type="entry name" value="CYSTATIN-F"/>
    <property type="match status" value="1"/>
</dbReference>
<feature type="signal peptide" evidence="3">
    <location>
        <begin position="1"/>
        <end position="21"/>
    </location>
</feature>
<dbReference type="AlphaFoldDB" id="A0AAV6PJJ5"/>
<dbReference type="InterPro" id="IPR042886">
    <property type="entry name" value="Cystatin-F"/>
</dbReference>
<evidence type="ECO:0000313" key="6">
    <source>
        <dbReference type="Proteomes" id="UP000693946"/>
    </source>
</evidence>
<dbReference type="InterPro" id="IPR000010">
    <property type="entry name" value="Cystatin_dom"/>
</dbReference>
<dbReference type="GO" id="GO:1903979">
    <property type="term" value="P:negative regulation of microglial cell activation"/>
    <property type="evidence" value="ECO:0007669"/>
    <property type="project" value="TreeGrafter"/>
</dbReference>
<dbReference type="GO" id="GO:0004869">
    <property type="term" value="F:cysteine-type endopeptidase inhibitor activity"/>
    <property type="evidence" value="ECO:0007669"/>
    <property type="project" value="InterPro"/>
</dbReference>
<dbReference type="GO" id="GO:0005615">
    <property type="term" value="C:extracellular space"/>
    <property type="evidence" value="ECO:0007669"/>
    <property type="project" value="TreeGrafter"/>
</dbReference>
<keyword evidence="6" id="KW-1185">Reference proteome</keyword>
<dbReference type="GO" id="GO:0005783">
    <property type="term" value="C:endoplasmic reticulum"/>
    <property type="evidence" value="ECO:0007669"/>
    <property type="project" value="TreeGrafter"/>
</dbReference>
<evidence type="ECO:0000256" key="2">
    <source>
        <dbReference type="ARBA" id="ARBA00023157"/>
    </source>
</evidence>
<dbReference type="GO" id="GO:0031643">
    <property type="term" value="P:positive regulation of myelination"/>
    <property type="evidence" value="ECO:0007669"/>
    <property type="project" value="TreeGrafter"/>
</dbReference>
<proteinExistence type="inferred from homology"/>
<organism evidence="5 6">
    <name type="scientific">Solea senegalensis</name>
    <name type="common">Senegalese sole</name>
    <dbReference type="NCBI Taxonomy" id="28829"/>
    <lineage>
        <taxon>Eukaryota</taxon>
        <taxon>Metazoa</taxon>
        <taxon>Chordata</taxon>
        <taxon>Craniata</taxon>
        <taxon>Vertebrata</taxon>
        <taxon>Euteleostomi</taxon>
        <taxon>Actinopterygii</taxon>
        <taxon>Neopterygii</taxon>
        <taxon>Teleostei</taxon>
        <taxon>Neoteleostei</taxon>
        <taxon>Acanthomorphata</taxon>
        <taxon>Carangaria</taxon>
        <taxon>Pleuronectiformes</taxon>
        <taxon>Pleuronectoidei</taxon>
        <taxon>Soleidae</taxon>
        <taxon>Solea</taxon>
    </lineage>
</organism>
<sequence>MKTMLLFLSLLVVLEARLVSGMPGSLFDISQDDRGLQEAVLAATYSFNNQSNDAFLFKPSAIHRAQKQIVRGVRYLVDVDISRTVCRKGNNDFSQCDFQPEGQLQQTFHCHSDVWVLPWKNEVRILDFPCES</sequence>
<evidence type="ECO:0000259" key="4">
    <source>
        <dbReference type="SMART" id="SM00043"/>
    </source>
</evidence>
<dbReference type="GO" id="GO:0006955">
    <property type="term" value="P:immune response"/>
    <property type="evidence" value="ECO:0007669"/>
    <property type="project" value="InterPro"/>
</dbReference>
<evidence type="ECO:0000256" key="1">
    <source>
        <dbReference type="ARBA" id="ARBA00009403"/>
    </source>
</evidence>
<dbReference type="FunFam" id="3.10.450.10:FF:000004">
    <property type="entry name" value="Cystatin C"/>
    <property type="match status" value="1"/>
</dbReference>
<dbReference type="PANTHER" id="PTHR47141">
    <property type="entry name" value="CYSTATIN-F"/>
    <property type="match status" value="1"/>
</dbReference>
<dbReference type="Pfam" id="PF00031">
    <property type="entry name" value="Cystatin"/>
    <property type="match status" value="1"/>
</dbReference>